<feature type="compositionally biased region" description="Polar residues" evidence="2">
    <location>
        <begin position="825"/>
        <end position="837"/>
    </location>
</feature>
<feature type="zinc finger region" description="C3H1-type" evidence="1">
    <location>
        <begin position="566"/>
        <end position="587"/>
    </location>
</feature>
<comment type="caution">
    <text evidence="4">The sequence shown here is derived from an EMBL/GenBank/DDBJ whole genome shotgun (WGS) entry which is preliminary data.</text>
</comment>
<keyword evidence="1" id="KW-0479">Metal-binding</keyword>
<feature type="compositionally biased region" description="Basic and acidic residues" evidence="2">
    <location>
        <begin position="238"/>
        <end position="248"/>
    </location>
</feature>
<evidence type="ECO:0000313" key="5">
    <source>
        <dbReference type="Proteomes" id="UP001217089"/>
    </source>
</evidence>
<sequence>MMSLDIEGGKRQKRQGQNQGQRGHGQNPKQQHGPRPQNQNLHQGPRGPNPNQQHGPRPQNQNQHQGPRGPNPNQQHGPRPQNQNQHQGPRGPNPNQQHGPRPQNQNQHQGPRGPNPNQQHGPRPQNQNQHQGPRGPNPNQQHGPRQQNQNQLQGQRGQNPNQQDFPRGQNLNQQSGFGIANTFQQFGGNGQNQFQPETRELNTSLARLRNLTLSAENLNTPLGNKSLFIHNSNIDTSRQTKDDNQDTTKRRRRRQRPRKKKQQNESESNVNDDECSDTESVSSEISNTNFDRNLASSCNDIDENSGNEPKSRGNYRGRWRGRGRRGWYRGRGRSNRGRGGVQITELSENKSDDECTDDSEDQEDIDRDFDEGEENIYGEDTGLGNEINDKFSKGGGVEKRKNNYGSQDSLRGGTRGQGHIKERGRGGRGRGGHPGSKHSSVENIPLWTSNDSINDGSNRKGRLRNNSEESEIDIQIDENKVFTFLIQQFDGKAKYDEFKQKCDLFPAEMNVDKWFRKNRRRFKLFEKDGQIHYLSAFYKDASYCVNYARGSRKRCTEPSKCDYFHICVDFLTNSCKFNNCKFSHSFSDSFNHKRKLKLGLEVFSDKEIASIVLNRLPTICKNSIDDKACFLPHCSSLHICCKYLIGKCFRDPCNMDDWPKKREKFLRQILLFPRLEMPGDSYGDEDEAEVEENLSDNNESSPLDNSVVVAETNKTSEKQKGGIHSRKNRTFPTGFTETEFISLIEPVGCSEEEYVNEFDSEPSEVVERNAMHQNSSKNEKQRKQSSGDDATPNRETGAIPKRKQSKSLTPEHSNKNADLVDLTELGSTESPLNPSNKQNKDPKEIGSIPKTRSAWKETSELPEGKGKNSAMLKLEEEKASKKALCSYFIVGKCTQNKCRDLHDFSPRLPYIWQIKLYGKWISFGEKENEDLESTFCSPHMENSCITQIPSFCQRYMWAMQAPADKLLVAFLKFLHALYTVSYSFKHFLHCKMSNWQISCKQH</sequence>
<feature type="region of interest" description="Disordered" evidence="2">
    <location>
        <begin position="1"/>
        <end position="175"/>
    </location>
</feature>
<evidence type="ECO:0000259" key="3">
    <source>
        <dbReference type="PROSITE" id="PS50103"/>
    </source>
</evidence>
<feature type="compositionally biased region" description="Basic and acidic residues" evidence="2">
    <location>
        <begin position="854"/>
        <end position="866"/>
    </location>
</feature>
<dbReference type="InterPro" id="IPR000571">
    <property type="entry name" value="Znf_CCCH"/>
</dbReference>
<feature type="region of interest" description="Disordered" evidence="2">
    <location>
        <begin position="712"/>
        <end position="731"/>
    </location>
</feature>
<feature type="compositionally biased region" description="Basic and acidic residues" evidence="2">
    <location>
        <begin position="777"/>
        <end position="786"/>
    </location>
</feature>
<feature type="compositionally biased region" description="Basic residues" evidence="2">
    <location>
        <begin position="313"/>
        <end position="336"/>
    </location>
</feature>
<feature type="compositionally biased region" description="Low complexity" evidence="2">
    <location>
        <begin position="137"/>
        <end position="163"/>
    </location>
</feature>
<feature type="domain" description="C3H1-type" evidence="3">
    <location>
        <begin position="879"/>
        <end position="905"/>
    </location>
</feature>
<evidence type="ECO:0000256" key="1">
    <source>
        <dbReference type="PROSITE-ProRule" id="PRU00723"/>
    </source>
</evidence>
<evidence type="ECO:0000313" key="4">
    <source>
        <dbReference type="EMBL" id="KAJ8321057.1"/>
    </source>
</evidence>
<dbReference type="EMBL" id="JARBDR010000141">
    <property type="protein sequence ID" value="KAJ8321057.1"/>
    <property type="molecule type" value="Genomic_DNA"/>
</dbReference>
<feature type="compositionally biased region" description="Basic and acidic residues" evidence="2">
    <location>
        <begin position="387"/>
        <end position="401"/>
    </location>
</feature>
<feature type="compositionally biased region" description="Acidic residues" evidence="2">
    <location>
        <begin position="354"/>
        <end position="377"/>
    </location>
</feature>
<feature type="compositionally biased region" description="Polar residues" evidence="2">
    <location>
        <begin position="278"/>
        <end position="299"/>
    </location>
</feature>
<feature type="region of interest" description="Disordered" evidence="2">
    <location>
        <begin position="678"/>
        <end position="705"/>
    </location>
</feature>
<dbReference type="PROSITE" id="PS50103">
    <property type="entry name" value="ZF_C3H1"/>
    <property type="match status" value="2"/>
</dbReference>
<accession>A0ABQ9FYG8</accession>
<feature type="compositionally biased region" description="Acidic residues" evidence="2">
    <location>
        <begin position="682"/>
        <end position="694"/>
    </location>
</feature>
<feature type="compositionally biased region" description="Basic residues" evidence="2">
    <location>
        <begin position="249"/>
        <end position="261"/>
    </location>
</feature>
<feature type="zinc finger region" description="C3H1-type" evidence="1">
    <location>
        <begin position="879"/>
        <end position="905"/>
    </location>
</feature>
<feature type="compositionally biased region" description="Polar residues" evidence="2">
    <location>
        <begin position="218"/>
        <end position="237"/>
    </location>
</feature>
<protein>
    <recommendedName>
        <fullName evidence="3">C3H1-type domain-containing protein</fullName>
    </recommendedName>
</protein>
<feature type="compositionally biased region" description="Polar residues" evidence="2">
    <location>
        <begin position="695"/>
        <end position="704"/>
    </location>
</feature>
<name>A0ABQ9FYG8_TEGGR</name>
<keyword evidence="1" id="KW-0862">Zinc</keyword>
<feature type="compositionally biased region" description="Polar residues" evidence="2">
    <location>
        <begin position="49"/>
        <end position="131"/>
    </location>
</feature>
<feature type="compositionally biased region" description="Polar residues" evidence="2">
    <location>
        <begin position="437"/>
        <end position="456"/>
    </location>
</feature>
<dbReference type="SMART" id="SM00356">
    <property type="entry name" value="ZnF_C3H1"/>
    <property type="match status" value="2"/>
</dbReference>
<evidence type="ECO:0000256" key="2">
    <source>
        <dbReference type="SAM" id="MobiDB-lite"/>
    </source>
</evidence>
<feature type="region of interest" description="Disordered" evidence="2">
    <location>
        <begin position="754"/>
        <end position="868"/>
    </location>
</feature>
<reference evidence="4 5" key="1">
    <citation type="submission" date="2022-12" db="EMBL/GenBank/DDBJ databases">
        <title>Chromosome-level genome of Tegillarca granosa.</title>
        <authorList>
            <person name="Kim J."/>
        </authorList>
    </citation>
    <scope>NUCLEOTIDE SEQUENCE [LARGE SCALE GENOMIC DNA]</scope>
    <source>
        <strain evidence="4">Teg-2019</strain>
        <tissue evidence="4">Adductor muscle</tissue>
    </source>
</reference>
<organism evidence="4 5">
    <name type="scientific">Tegillarca granosa</name>
    <name type="common">Malaysian cockle</name>
    <name type="synonym">Anadara granosa</name>
    <dbReference type="NCBI Taxonomy" id="220873"/>
    <lineage>
        <taxon>Eukaryota</taxon>
        <taxon>Metazoa</taxon>
        <taxon>Spiralia</taxon>
        <taxon>Lophotrochozoa</taxon>
        <taxon>Mollusca</taxon>
        <taxon>Bivalvia</taxon>
        <taxon>Autobranchia</taxon>
        <taxon>Pteriomorphia</taxon>
        <taxon>Arcoida</taxon>
        <taxon>Arcoidea</taxon>
        <taxon>Arcidae</taxon>
        <taxon>Tegillarca</taxon>
    </lineage>
</organism>
<feature type="compositionally biased region" description="Low complexity" evidence="2">
    <location>
        <begin position="15"/>
        <end position="27"/>
    </location>
</feature>
<keyword evidence="5" id="KW-1185">Reference proteome</keyword>
<feature type="compositionally biased region" description="Acidic residues" evidence="2">
    <location>
        <begin position="754"/>
        <end position="764"/>
    </location>
</feature>
<feature type="non-terminal residue" evidence="4">
    <location>
        <position position="1002"/>
    </location>
</feature>
<feature type="domain" description="C3H1-type" evidence="3">
    <location>
        <begin position="566"/>
        <end position="587"/>
    </location>
</feature>
<gene>
    <name evidence="4" type="ORF">KUTeg_002644</name>
</gene>
<dbReference type="Proteomes" id="UP001217089">
    <property type="component" value="Unassembled WGS sequence"/>
</dbReference>
<keyword evidence="1" id="KW-0863">Zinc-finger</keyword>
<feature type="region of interest" description="Disordered" evidence="2">
    <location>
        <begin position="218"/>
        <end position="466"/>
    </location>
</feature>
<proteinExistence type="predicted"/>